<evidence type="ECO:0000313" key="4">
    <source>
        <dbReference type="EMBL" id="OQM74436.1"/>
    </source>
</evidence>
<dbReference type="EMBL" id="MDET01000031">
    <property type="protein sequence ID" value="OQM74436.1"/>
    <property type="molecule type" value="Genomic_DNA"/>
</dbReference>
<dbReference type="AlphaFoldDB" id="A0A1V8RMQ3"/>
<evidence type="ECO:0000259" key="3">
    <source>
        <dbReference type="Pfam" id="PF00483"/>
    </source>
</evidence>
<evidence type="ECO:0000256" key="1">
    <source>
        <dbReference type="ARBA" id="ARBA00022679"/>
    </source>
</evidence>
<evidence type="ECO:0000256" key="2">
    <source>
        <dbReference type="ARBA" id="ARBA00022695"/>
    </source>
</evidence>
<proteinExistence type="predicted"/>
<dbReference type="SUPFAM" id="SSF53448">
    <property type="entry name" value="Nucleotide-diphospho-sugar transferases"/>
    <property type="match status" value="1"/>
</dbReference>
<dbReference type="PANTHER" id="PTHR43584">
    <property type="entry name" value="NUCLEOTIDYL TRANSFERASE"/>
    <property type="match status" value="1"/>
</dbReference>
<dbReference type="OrthoDB" id="9814110at2"/>
<dbReference type="RefSeq" id="WP_080920762.1">
    <property type="nucleotide sequence ID" value="NZ_MDET01000031.1"/>
</dbReference>
<dbReference type="Proteomes" id="UP000191905">
    <property type="component" value="Unassembled WGS sequence"/>
</dbReference>
<accession>A0A1V8RMQ3</accession>
<dbReference type="InterPro" id="IPR005835">
    <property type="entry name" value="NTP_transferase_dom"/>
</dbReference>
<comment type="caution">
    <text evidence="4">The sequence shown here is derived from an EMBL/GenBank/DDBJ whole genome shotgun (WGS) entry which is preliminary data.</text>
</comment>
<dbReference type="PANTHER" id="PTHR43584:SF8">
    <property type="entry name" value="N-ACETYLMURAMATE ALPHA-1-PHOSPHATE URIDYLYLTRANSFERASE"/>
    <property type="match status" value="1"/>
</dbReference>
<keyword evidence="5" id="KW-1185">Reference proteome</keyword>
<dbReference type="Gene3D" id="3.90.550.10">
    <property type="entry name" value="Spore Coat Polysaccharide Biosynthesis Protein SpsA, Chain A"/>
    <property type="match status" value="1"/>
</dbReference>
<evidence type="ECO:0000313" key="5">
    <source>
        <dbReference type="Proteomes" id="UP000191905"/>
    </source>
</evidence>
<sequence length="249" mass="27343">MKAIILSAGQGRRLLPLTAEMPKCLLQFGDKTLLEWQLDALTAAGIDDIVVVTGFAADKVEVTLERIRKAGGPAVRMLYNPFFALADNLASCWAARHEMQGDFLVLNGDTLMEPEIARRVVAGEPSAAITVTIDRKDGYDADDMKVSLDQDRLLAIGKTLPADSVDGESIGFLRFSPEGGARFVAEIECTLRTDAGLKLWYLSAIDRIARQQGGVGVRSIEGLEWGELDFSEDLERNRAMTARWARNTR</sequence>
<organism evidence="4 5">
    <name type="scientific">Manganibacter manganicus</name>
    <dbReference type="NCBI Taxonomy" id="1873176"/>
    <lineage>
        <taxon>Bacteria</taxon>
        <taxon>Pseudomonadati</taxon>
        <taxon>Pseudomonadota</taxon>
        <taxon>Alphaproteobacteria</taxon>
        <taxon>Hyphomicrobiales</taxon>
        <taxon>Phyllobacteriaceae</taxon>
        <taxon>Manganibacter</taxon>
    </lineage>
</organism>
<feature type="domain" description="Nucleotidyl transferase" evidence="3">
    <location>
        <begin position="2"/>
        <end position="136"/>
    </location>
</feature>
<dbReference type="InterPro" id="IPR050065">
    <property type="entry name" value="GlmU-like"/>
</dbReference>
<dbReference type="STRING" id="1873176.BFN67_22025"/>
<gene>
    <name evidence="4" type="ORF">BFN67_22025</name>
</gene>
<keyword evidence="1 4" id="KW-0808">Transferase</keyword>
<dbReference type="Pfam" id="PF00483">
    <property type="entry name" value="NTP_transferase"/>
    <property type="match status" value="1"/>
</dbReference>
<name>A0A1V8RMQ3_9HYPH</name>
<dbReference type="InterPro" id="IPR029044">
    <property type="entry name" value="Nucleotide-diphossugar_trans"/>
</dbReference>
<dbReference type="GO" id="GO:0016779">
    <property type="term" value="F:nucleotidyltransferase activity"/>
    <property type="evidence" value="ECO:0007669"/>
    <property type="project" value="UniProtKB-KW"/>
</dbReference>
<protein>
    <submittedName>
        <fullName evidence="4">Nucleotidyltransferase</fullName>
    </submittedName>
</protein>
<keyword evidence="2" id="KW-0548">Nucleotidyltransferase</keyword>
<reference evidence="4 5" key="1">
    <citation type="journal article" date="2016" name="Int. J. Syst. Evol. Microbiol.">
        <title>Pseudaminobacter manganicus sp. nov., isolated from sludge of a manganese mine.</title>
        <authorList>
            <person name="Li J."/>
            <person name="Huang J."/>
            <person name="Liao S."/>
            <person name="Wang G."/>
        </authorList>
    </citation>
    <scope>NUCLEOTIDE SEQUENCE [LARGE SCALE GENOMIC DNA]</scope>
    <source>
        <strain evidence="4 5">JH-7</strain>
    </source>
</reference>
<dbReference type="CDD" id="cd02523">
    <property type="entry name" value="PC_cytidylyltransferase"/>
    <property type="match status" value="1"/>
</dbReference>